<keyword evidence="1" id="KW-1133">Transmembrane helix</keyword>
<evidence type="ECO:0000313" key="3">
    <source>
        <dbReference type="Proteomes" id="UP000216752"/>
    </source>
</evidence>
<sequence>MGKKKTSTSSGIRVLSGAPMKSSFPGICLEGFFCQEGNIVKSDNIDYDYKSRYPYWILAFMLVKTCLCAYYSKWYYNTDIKNIGGDYNEQTKFKNRKYPCNFDWTFRDVPCAKQRVHHIAGGYLFDDNLSSFKIA</sequence>
<protein>
    <submittedName>
        <fullName evidence="2">Uncharacterized protein</fullName>
    </submittedName>
</protein>
<dbReference type="Proteomes" id="UP000216752">
    <property type="component" value="Chromosome"/>
</dbReference>
<gene>
    <name evidence="2" type="ORF">SPSIL_013880</name>
</gene>
<accession>A0ABZ3IIM3</accession>
<evidence type="ECO:0000313" key="2">
    <source>
        <dbReference type="EMBL" id="XFO65279.1"/>
    </source>
</evidence>
<keyword evidence="3" id="KW-1185">Reference proteome</keyword>
<reference evidence="2" key="1">
    <citation type="submission" date="2024-05" db="EMBL/GenBank/DDBJ databases">
        <title>Isolation and characterization of Sporomusa carbonis sp. nov., a carboxydotrophic hydrogenogen in the genus of Sporomusa isolated from a charcoal burning pile.</title>
        <authorList>
            <person name="Boeer T."/>
            <person name="Rosenbaum F."/>
            <person name="Eysell L."/>
            <person name="Mueller V."/>
            <person name="Daniel R."/>
            <person name="Poehlein A."/>
        </authorList>
    </citation>
    <scope>NUCLEOTIDE SEQUENCE [LARGE SCALE GENOMIC DNA]</scope>
    <source>
        <strain evidence="2">DSM 10669</strain>
    </source>
</reference>
<keyword evidence="1" id="KW-0472">Membrane</keyword>
<dbReference type="EMBL" id="CP155573">
    <property type="protein sequence ID" value="XFO65279.1"/>
    <property type="molecule type" value="Genomic_DNA"/>
</dbReference>
<evidence type="ECO:0000256" key="1">
    <source>
        <dbReference type="SAM" id="Phobius"/>
    </source>
</evidence>
<feature type="transmembrane region" description="Helical" evidence="1">
    <location>
        <begin position="53"/>
        <end position="71"/>
    </location>
</feature>
<keyword evidence="1" id="KW-0812">Transmembrane</keyword>
<proteinExistence type="predicted"/>
<name>A0ABZ3IIM3_9FIRM</name>
<organism evidence="2 3">
    <name type="scientific">Sporomusa silvacetica DSM 10669</name>
    <dbReference type="NCBI Taxonomy" id="1123289"/>
    <lineage>
        <taxon>Bacteria</taxon>
        <taxon>Bacillati</taxon>
        <taxon>Bacillota</taxon>
        <taxon>Negativicutes</taxon>
        <taxon>Selenomonadales</taxon>
        <taxon>Sporomusaceae</taxon>
        <taxon>Sporomusa</taxon>
    </lineage>
</organism>